<organism evidence="2 3">
    <name type="scientific">Sphingomonas ginsenosidimutans</name>
    <dbReference type="NCBI Taxonomy" id="862134"/>
    <lineage>
        <taxon>Bacteria</taxon>
        <taxon>Pseudomonadati</taxon>
        <taxon>Pseudomonadota</taxon>
        <taxon>Alphaproteobacteria</taxon>
        <taxon>Sphingomonadales</taxon>
        <taxon>Sphingomonadaceae</taxon>
        <taxon>Sphingomonas</taxon>
    </lineage>
</organism>
<evidence type="ECO:0000313" key="3">
    <source>
        <dbReference type="Proteomes" id="UP000218784"/>
    </source>
</evidence>
<evidence type="ECO:0000313" key="2">
    <source>
        <dbReference type="EMBL" id="PCG08334.1"/>
    </source>
</evidence>
<sequence length="455" mass="47757">MVAVPTHAAAGGMTWRAALAALALLGAAPAPDTAPDEQAEAAVAEALTLPPGYPRDAVLRAISRNLRWSGHPDVGIRAARAMTDGGKDEIPPGTVPAPPRYVPLRTAFPDARCDTAPDAAIDDWARACLLKRDFHWIGLPDAALVRGVASRLRDAGVRRGVLAMLVNGYGGADDLRFVAAEQARRPDPAVAALLATPQARYRLGERAAALTAARATRTFDDKAAAIRLMLAAGDVDAAMAVFDTMADTPPRLSDDCFGWFGPIGGLALGGLGNVGNPVPAVGTFIDRASATPLFRRLCPNGLDAETHVALSLTAGRTADALDRARRERASPFLLIDTVLQVARQRLMVADPATARRLLGEAAAILPPYRTDERSGDINRRFELTRLLAAAGDADAADTLARRQPAGALRAVALSAAVAGRAGLRFDDQAPMLETIDPAWLPQLTTALTSSTAAPR</sequence>
<proteinExistence type="predicted"/>
<reference evidence="2 3" key="1">
    <citation type="submission" date="2017-09" db="EMBL/GenBank/DDBJ databases">
        <title>Sphingomonas ginsenosidimutans KACC 14949, whole genome shotgun sequence.</title>
        <authorList>
            <person name="Feng G."/>
            <person name="Zhu H."/>
        </authorList>
    </citation>
    <scope>NUCLEOTIDE SEQUENCE [LARGE SCALE GENOMIC DNA]</scope>
    <source>
        <strain evidence="2 3">KACC 14949</strain>
    </source>
</reference>
<feature type="chain" id="PRO_5012652718" evidence="1">
    <location>
        <begin position="21"/>
        <end position="455"/>
    </location>
</feature>
<dbReference type="EMBL" id="NWVD01000006">
    <property type="protein sequence ID" value="PCG08334.1"/>
    <property type="molecule type" value="Genomic_DNA"/>
</dbReference>
<feature type="signal peptide" evidence="1">
    <location>
        <begin position="1"/>
        <end position="20"/>
    </location>
</feature>
<keyword evidence="1" id="KW-0732">Signal</keyword>
<protein>
    <submittedName>
        <fullName evidence="2">Uncharacterized protein</fullName>
    </submittedName>
</protein>
<dbReference type="AlphaFoldDB" id="A0A2A4HVE4"/>
<keyword evidence="3" id="KW-1185">Reference proteome</keyword>
<dbReference type="Proteomes" id="UP000218784">
    <property type="component" value="Unassembled WGS sequence"/>
</dbReference>
<comment type="caution">
    <text evidence="2">The sequence shown here is derived from an EMBL/GenBank/DDBJ whole genome shotgun (WGS) entry which is preliminary data.</text>
</comment>
<name>A0A2A4HVE4_9SPHN</name>
<evidence type="ECO:0000256" key="1">
    <source>
        <dbReference type="SAM" id="SignalP"/>
    </source>
</evidence>
<accession>A0A2A4HVE4</accession>
<gene>
    <name evidence="2" type="ORF">COA17_13235</name>
</gene>